<comment type="caution">
    <text evidence="2">The sequence shown here is derived from an EMBL/GenBank/DDBJ whole genome shotgun (WGS) entry which is preliminary data.</text>
</comment>
<sequence length="244" mass="27624">MSFKIPPQAMFFYRGKWTQEMDAMLISTLITLRTGREWEDGKVPDAVLRNVRDVINHPFGLDLTTDDIAVRVKLLKARYVRFKKLVKTNGVQWNTQDRIVSASDATWKFIFKRDASAAAYYYRDEPDFSLLASFFGAYDVKVEIPDEVITISDNSAEVIVLSDSDIPAEPTQNRLIHSPAISDEVTSPMPVSSTFVRRNLFEVDIPSFHARPSSSLPTVYNNEKRVNFSSSDGESCASWSPSPR</sequence>
<accession>A0A8X8YD84</accession>
<reference evidence="2" key="2">
    <citation type="submission" date="2020-08" db="EMBL/GenBank/DDBJ databases">
        <title>Plant Genome Project.</title>
        <authorList>
            <person name="Zhang R.-G."/>
        </authorList>
    </citation>
    <scope>NUCLEOTIDE SEQUENCE</scope>
    <source>
        <strain evidence="2">Huo1</strain>
        <tissue evidence="2">Leaf</tissue>
    </source>
</reference>
<dbReference type="AlphaFoldDB" id="A0A8X8YD84"/>
<proteinExistence type="predicted"/>
<dbReference type="PANTHER" id="PTHR46929">
    <property type="entry name" value="EXPRESSED PROTEIN"/>
    <property type="match status" value="1"/>
</dbReference>
<dbReference type="Pfam" id="PF12776">
    <property type="entry name" value="Myb_DNA-bind_3"/>
    <property type="match status" value="1"/>
</dbReference>
<dbReference type="InterPro" id="IPR024752">
    <property type="entry name" value="Myb/SANT-like_dom"/>
</dbReference>
<dbReference type="Proteomes" id="UP000298416">
    <property type="component" value="Unassembled WGS sequence"/>
</dbReference>
<organism evidence="2">
    <name type="scientific">Salvia splendens</name>
    <name type="common">Scarlet sage</name>
    <dbReference type="NCBI Taxonomy" id="180675"/>
    <lineage>
        <taxon>Eukaryota</taxon>
        <taxon>Viridiplantae</taxon>
        <taxon>Streptophyta</taxon>
        <taxon>Embryophyta</taxon>
        <taxon>Tracheophyta</taxon>
        <taxon>Spermatophyta</taxon>
        <taxon>Magnoliopsida</taxon>
        <taxon>eudicotyledons</taxon>
        <taxon>Gunneridae</taxon>
        <taxon>Pentapetalae</taxon>
        <taxon>asterids</taxon>
        <taxon>lamiids</taxon>
        <taxon>Lamiales</taxon>
        <taxon>Lamiaceae</taxon>
        <taxon>Nepetoideae</taxon>
        <taxon>Mentheae</taxon>
        <taxon>Salviinae</taxon>
        <taxon>Salvia</taxon>
        <taxon>Salvia subgen. Calosphace</taxon>
        <taxon>core Calosphace</taxon>
    </lineage>
</organism>
<name>A0A8X8YD84_SALSN</name>
<keyword evidence="3" id="KW-1185">Reference proteome</keyword>
<protein>
    <recommendedName>
        <fullName evidence="1">Myb/SANT-like domain-containing protein</fullName>
    </recommendedName>
</protein>
<evidence type="ECO:0000313" key="3">
    <source>
        <dbReference type="Proteomes" id="UP000298416"/>
    </source>
</evidence>
<evidence type="ECO:0000313" key="2">
    <source>
        <dbReference type="EMBL" id="KAG6429294.1"/>
    </source>
</evidence>
<gene>
    <name evidence="2" type="ORF">SASPL_107342</name>
</gene>
<dbReference type="EMBL" id="PNBA02000003">
    <property type="protein sequence ID" value="KAG6429294.1"/>
    <property type="molecule type" value="Genomic_DNA"/>
</dbReference>
<reference evidence="2" key="1">
    <citation type="submission" date="2018-01" db="EMBL/GenBank/DDBJ databases">
        <authorList>
            <person name="Mao J.F."/>
        </authorList>
    </citation>
    <scope>NUCLEOTIDE SEQUENCE</scope>
    <source>
        <strain evidence="2">Huo1</strain>
        <tissue evidence="2">Leaf</tissue>
    </source>
</reference>
<evidence type="ECO:0000259" key="1">
    <source>
        <dbReference type="Pfam" id="PF12776"/>
    </source>
</evidence>
<feature type="domain" description="Myb/SANT-like" evidence="1">
    <location>
        <begin position="16"/>
        <end position="108"/>
    </location>
</feature>
<dbReference type="PANTHER" id="PTHR46929:SF3">
    <property type="entry name" value="MYB_SANT-LIKE DOMAIN-CONTAINING PROTEIN"/>
    <property type="match status" value="1"/>
</dbReference>